<proteinExistence type="predicted"/>
<name>A0A179BBQ0_RHILE</name>
<keyword evidence="1" id="KW-1133">Transmembrane helix</keyword>
<keyword evidence="1" id="KW-0812">Transmembrane</keyword>
<protein>
    <submittedName>
        <fullName evidence="2">Uncharacterized protein</fullName>
    </submittedName>
</protein>
<organism evidence="2">
    <name type="scientific">Rhizobium leguminosarum</name>
    <dbReference type="NCBI Taxonomy" id="384"/>
    <lineage>
        <taxon>Bacteria</taxon>
        <taxon>Pseudomonadati</taxon>
        <taxon>Pseudomonadota</taxon>
        <taxon>Alphaproteobacteria</taxon>
        <taxon>Hyphomicrobiales</taxon>
        <taxon>Rhizobiaceae</taxon>
        <taxon>Rhizobium/Agrobacterium group</taxon>
        <taxon>Rhizobium</taxon>
    </lineage>
</organism>
<gene>
    <name evidence="2" type="ORF">A4U53_34730</name>
</gene>
<evidence type="ECO:0000256" key="1">
    <source>
        <dbReference type="SAM" id="Phobius"/>
    </source>
</evidence>
<comment type="caution">
    <text evidence="2">The sequence shown here is derived from an EMBL/GenBank/DDBJ whole genome shotgun (WGS) entry which is preliminary data.</text>
</comment>
<evidence type="ECO:0000313" key="2">
    <source>
        <dbReference type="EMBL" id="OAP88541.1"/>
    </source>
</evidence>
<reference evidence="2" key="1">
    <citation type="submission" date="2016-04" db="EMBL/GenBank/DDBJ databases">
        <title>Fast-growing isolate from the root nodules of Vavilovia formosa.</title>
        <authorList>
            <person name="Kimeklis A."/>
            <person name="Safronova V."/>
            <person name="Belimov A."/>
            <person name="Andronov E."/>
        </authorList>
    </citation>
    <scope>NUCLEOTIDE SEQUENCE [LARGE SCALE GENOMIC DNA]</scope>
    <source>
        <strain evidence="2">Vaf-46</strain>
    </source>
</reference>
<dbReference type="EMBL" id="LWBS01000454">
    <property type="protein sequence ID" value="OAP88541.1"/>
    <property type="molecule type" value="Genomic_DNA"/>
</dbReference>
<dbReference type="AlphaFoldDB" id="A0A179BBQ0"/>
<sequence length="80" mass="8290">MIYHEDKSSGVAFPVVVILIAMVAIVGSLALSSGHQTSARVWVPGSSGGLHMNHHADGSPNEVLGIHGVTGLRSHQAARI</sequence>
<feature type="transmembrane region" description="Helical" evidence="1">
    <location>
        <begin position="12"/>
        <end position="31"/>
    </location>
</feature>
<accession>A0A179BBQ0</accession>
<keyword evidence="1" id="KW-0472">Membrane</keyword>